<feature type="domain" description="GFO/IDH/MocA-like oxidoreductase" evidence="3">
    <location>
        <begin position="143"/>
        <end position="281"/>
    </location>
</feature>
<sequence length="358" mass="38993">MPTSPTHPRPRTVRVALIGTGGMANEHVKLFRAVPGCRLVAAADVDRERAREFARRHDISESFDSAEELLAGCDFDAASIVAPDAAHATLSILCLKAGKHVLCEKPLATSHAEARQMAAVARRSGTVAMVNFSYRNWSALQGVASVVASGRLGELRHVEASYLQSWLVSRIWGDWRTGPAWLWRLSTQHGSLGVLGDVGVHILDFATYPAGPLRSVHCRLKTFSKAPGDRIGEYRLDANDSAVITAEFANGALGTIHTTRWACGHVNRLYLKISGSLGTVEIDSERATDSYRICAGRDVHGPRWREVRVKPTPTNHARFIRSIRTGAIAQPDFAQGAAIQRVLDACFESDARGTTVRV</sequence>
<dbReference type="InterPro" id="IPR055170">
    <property type="entry name" value="GFO_IDH_MocA-like_dom"/>
</dbReference>
<dbReference type="InterPro" id="IPR000683">
    <property type="entry name" value="Gfo/Idh/MocA-like_OxRdtase_N"/>
</dbReference>
<dbReference type="Gene3D" id="3.30.360.10">
    <property type="entry name" value="Dihydrodipicolinate Reductase, domain 2"/>
    <property type="match status" value="1"/>
</dbReference>
<name>A0A1J5RSY1_9ZZZZ</name>
<dbReference type="InterPro" id="IPR036291">
    <property type="entry name" value="NAD(P)-bd_dom_sf"/>
</dbReference>
<comment type="caution">
    <text evidence="4">The sequence shown here is derived from an EMBL/GenBank/DDBJ whole genome shotgun (WGS) entry which is preliminary data.</text>
</comment>
<dbReference type="Pfam" id="PF22725">
    <property type="entry name" value="GFO_IDH_MocA_C3"/>
    <property type="match status" value="1"/>
</dbReference>
<dbReference type="EC" id="1.-.-.-" evidence="4"/>
<dbReference type="GO" id="GO:0000166">
    <property type="term" value="F:nucleotide binding"/>
    <property type="evidence" value="ECO:0007669"/>
    <property type="project" value="InterPro"/>
</dbReference>
<dbReference type="GO" id="GO:0016491">
    <property type="term" value="F:oxidoreductase activity"/>
    <property type="evidence" value="ECO:0007669"/>
    <property type="project" value="UniProtKB-KW"/>
</dbReference>
<dbReference type="EMBL" id="MLJW01000114">
    <property type="protein sequence ID" value="OIQ98786.1"/>
    <property type="molecule type" value="Genomic_DNA"/>
</dbReference>
<keyword evidence="1 4" id="KW-0560">Oxidoreductase</keyword>
<accession>A0A1J5RSY1</accession>
<dbReference type="InterPro" id="IPR050463">
    <property type="entry name" value="Gfo/Idh/MocA_oxidrdct_glycsds"/>
</dbReference>
<evidence type="ECO:0000259" key="2">
    <source>
        <dbReference type="Pfam" id="PF01408"/>
    </source>
</evidence>
<protein>
    <submittedName>
        <fullName evidence="4">Putative oxidoreductase YcjS</fullName>
        <ecNumber evidence="4">1.-.-.-</ecNumber>
    </submittedName>
</protein>
<feature type="domain" description="Gfo/Idh/MocA-like oxidoreductase N-terminal" evidence="2">
    <location>
        <begin position="13"/>
        <end position="132"/>
    </location>
</feature>
<dbReference type="Pfam" id="PF01408">
    <property type="entry name" value="GFO_IDH_MocA"/>
    <property type="match status" value="1"/>
</dbReference>
<organism evidence="4">
    <name type="scientific">mine drainage metagenome</name>
    <dbReference type="NCBI Taxonomy" id="410659"/>
    <lineage>
        <taxon>unclassified sequences</taxon>
        <taxon>metagenomes</taxon>
        <taxon>ecological metagenomes</taxon>
    </lineage>
</organism>
<dbReference type="PANTHER" id="PTHR43818">
    <property type="entry name" value="BCDNA.GH03377"/>
    <property type="match status" value="1"/>
</dbReference>
<evidence type="ECO:0000313" key="4">
    <source>
        <dbReference type="EMBL" id="OIQ98786.1"/>
    </source>
</evidence>
<reference evidence="4" key="1">
    <citation type="submission" date="2016-10" db="EMBL/GenBank/DDBJ databases">
        <title>Sequence of Gallionella enrichment culture.</title>
        <authorList>
            <person name="Poehlein A."/>
            <person name="Muehling M."/>
            <person name="Daniel R."/>
        </authorList>
    </citation>
    <scope>NUCLEOTIDE SEQUENCE</scope>
</reference>
<proteinExistence type="predicted"/>
<dbReference type="AlphaFoldDB" id="A0A1J5RSY1"/>
<dbReference type="SUPFAM" id="SSF51735">
    <property type="entry name" value="NAD(P)-binding Rossmann-fold domains"/>
    <property type="match status" value="1"/>
</dbReference>
<dbReference type="SUPFAM" id="SSF55347">
    <property type="entry name" value="Glyceraldehyde-3-phosphate dehydrogenase-like, C-terminal domain"/>
    <property type="match status" value="1"/>
</dbReference>
<dbReference type="PANTHER" id="PTHR43818:SF11">
    <property type="entry name" value="BCDNA.GH03377"/>
    <property type="match status" value="1"/>
</dbReference>
<evidence type="ECO:0000256" key="1">
    <source>
        <dbReference type="ARBA" id="ARBA00023002"/>
    </source>
</evidence>
<evidence type="ECO:0000259" key="3">
    <source>
        <dbReference type="Pfam" id="PF22725"/>
    </source>
</evidence>
<gene>
    <name evidence="4" type="primary">ycjS_2</name>
    <name evidence="4" type="ORF">GALL_191520</name>
</gene>
<dbReference type="Gene3D" id="3.40.50.720">
    <property type="entry name" value="NAD(P)-binding Rossmann-like Domain"/>
    <property type="match status" value="1"/>
</dbReference>